<dbReference type="OMA" id="NHDGCTT"/>
<dbReference type="OrthoDB" id="2142040at2759"/>
<accession>A0A1M2VIN8</accession>
<dbReference type="AlphaFoldDB" id="A0A1M2VIN8"/>
<evidence type="ECO:0000256" key="1">
    <source>
        <dbReference type="SAM" id="MobiDB-lite"/>
    </source>
</evidence>
<name>A0A1M2VIN8_TRAPU</name>
<dbReference type="EMBL" id="MNAD01001173">
    <property type="protein sequence ID" value="OJT07461.1"/>
    <property type="molecule type" value="Genomic_DNA"/>
</dbReference>
<feature type="region of interest" description="Disordered" evidence="1">
    <location>
        <begin position="1"/>
        <end position="143"/>
    </location>
</feature>
<reference evidence="2 3" key="1">
    <citation type="submission" date="2016-10" db="EMBL/GenBank/DDBJ databases">
        <title>Genome sequence of the basidiomycete white-rot fungus Trametes pubescens.</title>
        <authorList>
            <person name="Makela M.R."/>
            <person name="Granchi Z."/>
            <person name="Peng M."/>
            <person name="De Vries R.P."/>
            <person name="Grigoriev I."/>
            <person name="Riley R."/>
            <person name="Hilden K."/>
        </authorList>
    </citation>
    <scope>NUCLEOTIDE SEQUENCE [LARGE SCALE GENOMIC DNA]</scope>
    <source>
        <strain evidence="2 3">FBCC735</strain>
    </source>
</reference>
<feature type="compositionally biased region" description="Pro residues" evidence="1">
    <location>
        <begin position="100"/>
        <end position="121"/>
    </location>
</feature>
<evidence type="ECO:0000313" key="3">
    <source>
        <dbReference type="Proteomes" id="UP000184267"/>
    </source>
</evidence>
<keyword evidence="3" id="KW-1185">Reference proteome</keyword>
<dbReference type="InterPro" id="IPR006616">
    <property type="entry name" value="DM9_repeat"/>
</dbReference>
<feature type="non-terminal residue" evidence="2">
    <location>
        <position position="1"/>
    </location>
</feature>
<evidence type="ECO:0000313" key="2">
    <source>
        <dbReference type="EMBL" id="OJT07461.1"/>
    </source>
</evidence>
<feature type="compositionally biased region" description="Basic residues" evidence="1">
    <location>
        <begin position="1"/>
        <end position="10"/>
    </location>
</feature>
<comment type="caution">
    <text evidence="2">The sequence shown here is derived from an EMBL/GenBank/DDBJ whole genome shotgun (WGS) entry which is preliminary data.</text>
</comment>
<dbReference type="STRING" id="154538.A0A1M2VIN8"/>
<sequence length="260" mass="26902">MGSHSRRRSHSSSSSSSSSSDEDKKHKKHNKHAFPEPGHGAPPPYGAHSPSMPVPGHSGVPMPGFPVPGGHDQAYMATPGAHVGDFANRGTSSAPGGAFSPPPGAPPGHPGTPSAEAPPPSGFRVPLGDAAPFPTQQAGQPVAFDADGRTPVFVGSALLGNAVHPCKIVPSLTPPARVAYGGRELEHRGRYDLLPFDPNTMEWVPTANGHIPAGRRPVEGGYEESGGKLFHALAPVNGVRVPGKTGTHLPSPFYSYFALE</sequence>
<dbReference type="Proteomes" id="UP000184267">
    <property type="component" value="Unassembled WGS sequence"/>
</dbReference>
<dbReference type="Pfam" id="PF11901">
    <property type="entry name" value="DM9"/>
    <property type="match status" value="1"/>
</dbReference>
<proteinExistence type="predicted"/>
<protein>
    <submittedName>
        <fullName evidence="2">Uncharacterized protein</fullName>
    </submittedName>
</protein>
<feature type="compositionally biased region" description="Low complexity" evidence="1">
    <location>
        <begin position="90"/>
        <end position="99"/>
    </location>
</feature>
<gene>
    <name evidence="2" type="ORF">TRAPUB_1704</name>
</gene>
<organism evidence="2 3">
    <name type="scientific">Trametes pubescens</name>
    <name type="common">White-rot fungus</name>
    <dbReference type="NCBI Taxonomy" id="154538"/>
    <lineage>
        <taxon>Eukaryota</taxon>
        <taxon>Fungi</taxon>
        <taxon>Dikarya</taxon>
        <taxon>Basidiomycota</taxon>
        <taxon>Agaricomycotina</taxon>
        <taxon>Agaricomycetes</taxon>
        <taxon>Polyporales</taxon>
        <taxon>Polyporaceae</taxon>
        <taxon>Trametes</taxon>
    </lineage>
</organism>